<evidence type="ECO:0000313" key="3">
    <source>
        <dbReference type="Proteomes" id="UP000535589"/>
    </source>
</evidence>
<keyword evidence="1" id="KW-1133">Transmembrane helix</keyword>
<evidence type="ECO:0000256" key="1">
    <source>
        <dbReference type="SAM" id="Phobius"/>
    </source>
</evidence>
<dbReference type="SUPFAM" id="SSF54523">
    <property type="entry name" value="Pili subunits"/>
    <property type="match status" value="1"/>
</dbReference>
<evidence type="ECO:0000313" key="2">
    <source>
        <dbReference type="EMBL" id="NLS14722.1"/>
    </source>
</evidence>
<accession>A0A7X8YIS8</accession>
<dbReference type="RefSeq" id="WP_168837812.1">
    <property type="nucleotide sequence ID" value="NZ_JABAIK010000027.1"/>
</dbReference>
<dbReference type="Gene3D" id="3.30.700.10">
    <property type="entry name" value="Glycoprotein, Type 4 Pilin"/>
    <property type="match status" value="1"/>
</dbReference>
<keyword evidence="3" id="KW-1185">Reference proteome</keyword>
<dbReference type="InterPro" id="IPR045584">
    <property type="entry name" value="Pilin-like"/>
</dbReference>
<keyword evidence="1" id="KW-0472">Membrane</keyword>
<keyword evidence="1" id="KW-0812">Transmembrane</keyword>
<evidence type="ECO:0008006" key="4">
    <source>
        <dbReference type="Google" id="ProtNLM"/>
    </source>
</evidence>
<dbReference type="Proteomes" id="UP000535589">
    <property type="component" value="Unassembled WGS sequence"/>
</dbReference>
<proteinExistence type="predicted"/>
<reference evidence="2 3" key="1">
    <citation type="submission" date="2020-04" db="EMBL/GenBank/DDBJ databases">
        <title>Vibrio sp. SM6, a novel species isolated from seawater.</title>
        <authorList>
            <person name="Wang X."/>
        </authorList>
    </citation>
    <scope>NUCLEOTIDE SEQUENCE [LARGE SCALE GENOMIC DNA]</scope>
    <source>
        <strain evidence="2 3">SM6</strain>
    </source>
</reference>
<feature type="transmembrane region" description="Helical" evidence="1">
    <location>
        <begin position="7"/>
        <end position="28"/>
    </location>
</feature>
<protein>
    <recommendedName>
        <fullName evidence="4">Prepilin-type N-terminal cleavage/methylation domain-containing protein</fullName>
    </recommendedName>
</protein>
<organism evidence="2 3">
    <name type="scientific">Vibrio agarilyticus</name>
    <dbReference type="NCBI Taxonomy" id="2726741"/>
    <lineage>
        <taxon>Bacteria</taxon>
        <taxon>Pseudomonadati</taxon>
        <taxon>Pseudomonadota</taxon>
        <taxon>Gammaproteobacteria</taxon>
        <taxon>Vibrionales</taxon>
        <taxon>Vibrionaceae</taxon>
        <taxon>Vibrio</taxon>
    </lineage>
</organism>
<comment type="caution">
    <text evidence="2">The sequence shown here is derived from an EMBL/GenBank/DDBJ whole genome shotgun (WGS) entry which is preliminary data.</text>
</comment>
<dbReference type="EMBL" id="JABAIK010000027">
    <property type="protein sequence ID" value="NLS14722.1"/>
    <property type="molecule type" value="Genomic_DNA"/>
</dbReference>
<name>A0A7X8YIS8_9VIBR</name>
<gene>
    <name evidence="2" type="ORF">HGP28_17835</name>
</gene>
<sequence>MRHHLRGFTLIEIAIIAIILGIIALKLLPKLDNVQRDARIATLEGAKGALDSAFDLFATKVKTEQTLAPCTLPFQSEMRCLTVNGVEIGITADDHPAILSTVQHNGITQLLAITSIDLNEADHRTEKYQNKLNYEDEAEHFRAQAFWILPPTQEGWIHARDSRCKLIYLPLGNPNNHQGKSHFELITDGC</sequence>
<dbReference type="AlphaFoldDB" id="A0A7X8YIS8"/>